<dbReference type="KEGG" id="gsl:Gasu_21030"/>
<evidence type="ECO:0000313" key="2">
    <source>
        <dbReference type="Proteomes" id="UP000030680"/>
    </source>
</evidence>
<name>M2Y485_GALSU</name>
<sequence>MAQWKYVLLGGSGGIGTQLCHLLKSESTYIVVGSRSEAKLKELSKAIPGIETFPLDACDSTQVGHCNTALEESVKYCAILTENRLKLSSSLLMRDQERW</sequence>
<protein>
    <submittedName>
        <fullName evidence="1">Short chain dehydrogenase/reductase family oxidoreductase</fullName>
    </submittedName>
</protein>
<dbReference type="Gene3D" id="3.40.50.720">
    <property type="entry name" value="NAD(P)-binding Rossmann-like Domain"/>
    <property type="match status" value="1"/>
</dbReference>
<gene>
    <name evidence="1" type="ORF">Gasu_21030</name>
</gene>
<dbReference type="EMBL" id="KB454498">
    <property type="protein sequence ID" value="EME30644.1"/>
    <property type="molecule type" value="Genomic_DNA"/>
</dbReference>
<evidence type="ECO:0000313" key="1">
    <source>
        <dbReference type="EMBL" id="EME30644.1"/>
    </source>
</evidence>
<dbReference type="OrthoDB" id="417891at2759"/>
<reference evidence="2" key="1">
    <citation type="journal article" date="2013" name="Science">
        <title>Gene transfer from bacteria and archaea facilitated evolution of an extremophilic eukaryote.</title>
        <authorList>
            <person name="Schonknecht G."/>
            <person name="Chen W.H."/>
            <person name="Ternes C.M."/>
            <person name="Barbier G.G."/>
            <person name="Shrestha R.P."/>
            <person name="Stanke M."/>
            <person name="Brautigam A."/>
            <person name="Baker B.J."/>
            <person name="Banfield J.F."/>
            <person name="Garavito R.M."/>
            <person name="Carr K."/>
            <person name="Wilkerson C."/>
            <person name="Rensing S.A."/>
            <person name="Gagneul D."/>
            <person name="Dickenson N.E."/>
            <person name="Oesterhelt C."/>
            <person name="Lercher M.J."/>
            <person name="Weber A.P."/>
        </authorList>
    </citation>
    <scope>NUCLEOTIDE SEQUENCE [LARGE SCALE GENOMIC DNA]</scope>
    <source>
        <strain evidence="2">074W</strain>
    </source>
</reference>
<dbReference type="Gramene" id="EME30644">
    <property type="protein sequence ID" value="EME30644"/>
    <property type="gene ID" value="Gasu_21030"/>
</dbReference>
<dbReference type="RefSeq" id="XP_005707164.1">
    <property type="nucleotide sequence ID" value="XM_005707107.1"/>
</dbReference>
<organism evidence="1 2">
    <name type="scientific">Galdieria sulphuraria</name>
    <name type="common">Red alga</name>
    <dbReference type="NCBI Taxonomy" id="130081"/>
    <lineage>
        <taxon>Eukaryota</taxon>
        <taxon>Rhodophyta</taxon>
        <taxon>Bangiophyceae</taxon>
        <taxon>Galdieriales</taxon>
        <taxon>Galdieriaceae</taxon>
        <taxon>Galdieria</taxon>
    </lineage>
</organism>
<dbReference type="Proteomes" id="UP000030680">
    <property type="component" value="Unassembled WGS sequence"/>
</dbReference>
<dbReference type="InterPro" id="IPR036291">
    <property type="entry name" value="NAD(P)-bd_dom_sf"/>
</dbReference>
<dbReference type="GeneID" id="17089361"/>
<accession>M2Y485</accession>
<dbReference type="AlphaFoldDB" id="M2Y485"/>
<keyword evidence="2" id="KW-1185">Reference proteome</keyword>
<proteinExistence type="predicted"/>
<dbReference type="SUPFAM" id="SSF51735">
    <property type="entry name" value="NAD(P)-binding Rossmann-fold domains"/>
    <property type="match status" value="1"/>
</dbReference>